<organism evidence="7 8">
    <name type="scientific">Metallumcola ferriviriculae</name>
    <dbReference type="NCBI Taxonomy" id="3039180"/>
    <lineage>
        <taxon>Bacteria</taxon>
        <taxon>Bacillati</taxon>
        <taxon>Bacillota</taxon>
        <taxon>Clostridia</taxon>
        <taxon>Neomoorellales</taxon>
        <taxon>Desulfitibacteraceae</taxon>
        <taxon>Metallumcola</taxon>
    </lineage>
</organism>
<dbReference type="KEGG" id="dbc:MFMK1_000914"/>
<dbReference type="InterPro" id="IPR001789">
    <property type="entry name" value="Sig_transdc_resp-reg_receiver"/>
</dbReference>
<dbReference type="Pfam" id="PF00072">
    <property type="entry name" value="Response_reg"/>
    <property type="match status" value="1"/>
</dbReference>
<evidence type="ECO:0000256" key="2">
    <source>
        <dbReference type="ARBA" id="ARBA00022500"/>
    </source>
</evidence>
<dbReference type="GO" id="GO:0006935">
    <property type="term" value="P:chemotaxis"/>
    <property type="evidence" value="ECO:0007669"/>
    <property type="project" value="UniProtKB-KW"/>
</dbReference>
<keyword evidence="8" id="KW-1185">Reference proteome</keyword>
<dbReference type="SMART" id="SM00448">
    <property type="entry name" value="REC"/>
    <property type="match status" value="1"/>
</dbReference>
<dbReference type="InterPro" id="IPR050595">
    <property type="entry name" value="Bact_response_regulator"/>
</dbReference>
<feature type="modified residue" description="4-aspartylphosphate" evidence="5">
    <location>
        <position position="53"/>
    </location>
</feature>
<dbReference type="InterPro" id="IPR011006">
    <property type="entry name" value="CheY-like_superfamily"/>
</dbReference>
<protein>
    <recommendedName>
        <fullName evidence="1">Stage 0 sporulation protein A homolog</fullName>
    </recommendedName>
</protein>
<dbReference type="SUPFAM" id="SSF103039">
    <property type="entry name" value="CheC-like"/>
    <property type="match status" value="1"/>
</dbReference>
<evidence type="ECO:0000256" key="4">
    <source>
        <dbReference type="ARBA" id="ARBA00024867"/>
    </source>
</evidence>
<dbReference type="PANTHER" id="PTHR44591">
    <property type="entry name" value="STRESS RESPONSE REGULATOR PROTEIN 1"/>
    <property type="match status" value="1"/>
</dbReference>
<dbReference type="SUPFAM" id="SSF52172">
    <property type="entry name" value="CheY-like"/>
    <property type="match status" value="1"/>
</dbReference>
<accession>A0AAU0ULS0</accession>
<dbReference type="EMBL" id="CP121694">
    <property type="protein sequence ID" value="WRO21119.1"/>
    <property type="molecule type" value="Genomic_DNA"/>
</dbReference>
<sequence>MKILAVDDVRLIRTLIKQATSSLEVTVLEAENGVDALRILRGQHQDIDLVLLDWNMPKMNGMEVLVTIKQDSQLKDIPVIMTTTKNERKSIIEAIQAGASHYLTKPFTSQELIKKITDCTGAVEPFSRSLSIAIKETLHQITAKKITYNLNDSEKKPHTLSSEEQSFISGQINFWGREYGVGFIIIEKESAAQVVSLQSQQPIEGISDSNLLKGISNIISKIALNASGRTASDVLTPVLMTGLIKEHSLAVMNNHLSFTSHTFTIEEINVTMKLYLFISR</sequence>
<dbReference type="GO" id="GO:0000160">
    <property type="term" value="P:phosphorelay signal transduction system"/>
    <property type="evidence" value="ECO:0007669"/>
    <property type="project" value="InterPro"/>
</dbReference>
<proteinExistence type="predicted"/>
<dbReference type="PANTHER" id="PTHR44591:SF3">
    <property type="entry name" value="RESPONSE REGULATORY DOMAIN-CONTAINING PROTEIN"/>
    <property type="match status" value="1"/>
</dbReference>
<evidence type="ECO:0000256" key="1">
    <source>
        <dbReference type="ARBA" id="ARBA00018672"/>
    </source>
</evidence>
<dbReference type="InterPro" id="IPR028976">
    <property type="entry name" value="CheC-like_sf"/>
</dbReference>
<keyword evidence="3 5" id="KW-0597">Phosphoprotein</keyword>
<gene>
    <name evidence="7" type="ORF">MFMK1_000914</name>
</gene>
<dbReference type="Proteomes" id="UP001329915">
    <property type="component" value="Chromosome"/>
</dbReference>
<evidence type="ECO:0000256" key="5">
    <source>
        <dbReference type="PROSITE-ProRule" id="PRU00169"/>
    </source>
</evidence>
<reference evidence="7 8" key="1">
    <citation type="submission" date="2023-04" db="EMBL/GenBank/DDBJ databases">
        <authorList>
            <person name="Hsu D."/>
        </authorList>
    </citation>
    <scope>NUCLEOTIDE SEQUENCE [LARGE SCALE GENOMIC DNA]</scope>
    <source>
        <strain evidence="7 8">MK1</strain>
    </source>
</reference>
<evidence type="ECO:0000313" key="7">
    <source>
        <dbReference type="EMBL" id="WRO21119.1"/>
    </source>
</evidence>
<name>A0AAU0ULS0_9FIRM</name>
<keyword evidence="2" id="KW-0145">Chemotaxis</keyword>
<feature type="domain" description="Response regulatory" evidence="6">
    <location>
        <begin position="2"/>
        <end position="120"/>
    </location>
</feature>
<comment type="function">
    <text evidence="4">May play the central regulatory role in sporulation. It may be an element of the effector pathway responsible for the activation of sporulation genes in response to nutritional stress. Spo0A may act in concert with spo0H (a sigma factor) to control the expression of some genes that are critical to the sporulation process.</text>
</comment>
<dbReference type="AlphaFoldDB" id="A0AAU0ULS0"/>
<evidence type="ECO:0000259" key="6">
    <source>
        <dbReference type="PROSITE" id="PS50110"/>
    </source>
</evidence>
<dbReference type="Gene3D" id="3.40.50.2300">
    <property type="match status" value="1"/>
</dbReference>
<dbReference type="PROSITE" id="PS50110">
    <property type="entry name" value="RESPONSE_REGULATORY"/>
    <property type="match status" value="1"/>
</dbReference>
<dbReference type="RefSeq" id="WP_366923976.1">
    <property type="nucleotide sequence ID" value="NZ_CP121694.1"/>
</dbReference>
<evidence type="ECO:0000313" key="8">
    <source>
        <dbReference type="Proteomes" id="UP001329915"/>
    </source>
</evidence>
<evidence type="ECO:0000256" key="3">
    <source>
        <dbReference type="ARBA" id="ARBA00022553"/>
    </source>
</evidence>